<evidence type="ECO:0000256" key="6">
    <source>
        <dbReference type="ARBA" id="ARBA00022729"/>
    </source>
</evidence>
<dbReference type="InterPro" id="IPR000387">
    <property type="entry name" value="Tyr_Pase_dom"/>
</dbReference>
<dbReference type="FunFam" id="3.90.190.10:FF:000033">
    <property type="entry name" value="receptor-type tyrosine-protein phosphatase C isoform X1"/>
    <property type="match status" value="1"/>
</dbReference>
<proteinExistence type="inferred from homology"/>
<sequence length="1133" mass="128719">RTTNSTPAPKIIDQGTTGSMETFSLKANQSTSHEIQHLRPCYDYMYKVEIIDIDKIQCNQTGNRALTLSMNENDIKTLPYKKNGYVCYQSDWNVTSSVSSSNGQSVTQNDNKTFCIELTDTDACSDVTINFTSPHCMNSYSFTITQNITLDYLNPSVIIQTHKNTIPVEIDIKLPPKCNIEDYNVTHTCWDPENKTKSLSELEPFKEYVCIGHIKLGNATITNTSEYLVKIKCGTACCFTLYFRTNIMCPNMSPDQTSTPNGAVVKQQGGGCHITSLDPYTDYSCTVHPTYNNVRFGKEYNFKKQTEVGIPDAVPALTLILSHRNGIKVTCTSNGKFNGPKKYIVQLYVGDKHVPKETSEECPFEFKDLSYLTNYKVKVTTYNGKNKGQHAVKDIKTSYNDKALIAFLSLLIILVSMSLIFVMYKIYILRRRKSRDLSESMMLISTTHDEDNLMPVEPITAEVLLDAYKRKLADEGRLFLAEFQSIPRIFSRYTVKEAKKPCNVPKNRYIDILPYDYNRVQLTSGNGDAGCDYINASFIDGYKESKKYIAAQGPKDETVTDFWRMIWEQQSSIIVMVTRCEEGNRVKCAQYWPSPERETELFGEFIVKLSSEDQCPDYTIRRLSLTNKREKNPEREVTHIQFMSWPDHGVPEEAQLLLKLRRRVNAFKNFFSGPIVVHCSAGVGRTGTYISIDAMMEGLEAEGRVDIYGYIVRLRRQRCLMVQVEAQYILIHQALLEQNQFGETEIPVPELHSTLSTLKQRSSANEPSLMEDEFETLPNYKTWRTFNMGMTEENIKKNRSSFVIPLYIYLHTLEEGPSHDSDPDEDEEEDSSDEEDEGSTKYINASHLNGYWGPRAFIAAQTPLPDTMADFWSMVYQKRVSTIIMLSDCNSEDEDCGYWGKDKKTFEDLEVDLVSTDKSPTFIIRSMLIRHVKRTESRTVKHFQFLKWVSRELPETPQDLTDMIKDIKKSCDSKSQRNTPVLVHCNDGSSRTGIFCAMWNLLDSAYTENLVDVFQVVKTLRKERQGMLSSLEQYQFLYDTLEGVFPVQNGDVKTAKGSAANSIQIVNETKTAEQPSKETAEWPASANIISQQGAAERAGDAGSEETTEEPDEVSSESTPLEDTSNGPNVIVEV</sequence>
<feature type="transmembrane region" description="Helical" evidence="18">
    <location>
        <begin position="403"/>
        <end position="427"/>
    </location>
</feature>
<dbReference type="PANTHER" id="PTHR19134:SF539">
    <property type="entry name" value="RECEPTOR-TYPE TYROSINE-PROTEIN PHOSPHATASE C"/>
    <property type="match status" value="1"/>
</dbReference>
<evidence type="ECO:0000313" key="22">
    <source>
        <dbReference type="Proteomes" id="UP000261620"/>
    </source>
</evidence>
<evidence type="ECO:0000256" key="15">
    <source>
        <dbReference type="ARBA" id="ARBA00073601"/>
    </source>
</evidence>
<keyword evidence="4" id="KW-0597">Phosphoprotein</keyword>
<keyword evidence="7" id="KW-0677">Repeat</keyword>
<feature type="domain" description="Tyrosine specific protein phosphatases" evidence="20">
    <location>
        <begin position="658"/>
        <end position="729"/>
    </location>
</feature>
<dbReference type="PROSITE" id="PS50055">
    <property type="entry name" value="TYR_PHOSPHATASE_PTP"/>
    <property type="match status" value="2"/>
</dbReference>
<feature type="domain" description="Tyrosine-protein phosphatase" evidence="19">
    <location>
        <begin position="479"/>
        <end position="738"/>
    </location>
</feature>
<dbReference type="CDD" id="cd14557">
    <property type="entry name" value="R-PTPc-C-1"/>
    <property type="match status" value="1"/>
</dbReference>
<dbReference type="OMA" id="IHGYWGP"/>
<evidence type="ECO:0000256" key="1">
    <source>
        <dbReference type="ARBA" id="ARBA00004251"/>
    </source>
</evidence>
<feature type="domain" description="Tyrosine specific protein phosphatases" evidence="20">
    <location>
        <begin position="958"/>
        <end position="1035"/>
    </location>
</feature>
<dbReference type="SMART" id="SM00194">
    <property type="entry name" value="PTPc"/>
    <property type="match status" value="2"/>
</dbReference>
<dbReference type="InterPro" id="IPR029021">
    <property type="entry name" value="Prot-tyrosine_phosphatase-like"/>
</dbReference>
<evidence type="ECO:0000256" key="3">
    <source>
        <dbReference type="ARBA" id="ARBA00022475"/>
    </source>
</evidence>
<reference evidence="21" key="1">
    <citation type="submission" date="2025-08" db="UniProtKB">
        <authorList>
            <consortium name="Ensembl"/>
        </authorList>
    </citation>
    <scope>IDENTIFICATION</scope>
</reference>
<comment type="similarity">
    <text evidence="14">Belongs to the protein-tyrosine phosphatase family. Receptor class 1/6 subfamily.</text>
</comment>
<reference evidence="21" key="2">
    <citation type="submission" date="2025-09" db="UniProtKB">
        <authorList>
            <consortium name="Ensembl"/>
        </authorList>
    </citation>
    <scope>IDENTIFICATION</scope>
</reference>
<keyword evidence="12" id="KW-0325">Glycoprotein</keyword>
<evidence type="ECO:0000256" key="18">
    <source>
        <dbReference type="SAM" id="Phobius"/>
    </source>
</evidence>
<feature type="region of interest" description="Disordered" evidence="17">
    <location>
        <begin position="1070"/>
        <end position="1133"/>
    </location>
</feature>
<keyword evidence="9" id="KW-0904">Protein phosphatase</keyword>
<dbReference type="SUPFAM" id="SSF52799">
    <property type="entry name" value="(Phosphotyrosine protein) phosphatases II"/>
    <property type="match status" value="2"/>
</dbReference>
<dbReference type="SMART" id="SM00404">
    <property type="entry name" value="PTPc_motif"/>
    <property type="match status" value="2"/>
</dbReference>
<keyword evidence="6" id="KW-0732">Signal</keyword>
<dbReference type="AlphaFoldDB" id="A0A3Q4AWI8"/>
<dbReference type="STRING" id="94237.ENSMMOP00000009180"/>
<dbReference type="GO" id="GO:0005886">
    <property type="term" value="C:plasma membrane"/>
    <property type="evidence" value="ECO:0007669"/>
    <property type="project" value="UniProtKB-SubCell"/>
</dbReference>
<feature type="domain" description="Tyrosine-protein phosphatase" evidence="19">
    <location>
        <begin position="770"/>
        <end position="1044"/>
    </location>
</feature>
<evidence type="ECO:0000259" key="19">
    <source>
        <dbReference type="PROSITE" id="PS50055"/>
    </source>
</evidence>
<evidence type="ECO:0000256" key="12">
    <source>
        <dbReference type="ARBA" id="ARBA00023180"/>
    </source>
</evidence>
<evidence type="ECO:0000256" key="5">
    <source>
        <dbReference type="ARBA" id="ARBA00022692"/>
    </source>
</evidence>
<keyword evidence="22" id="KW-1185">Reference proteome</keyword>
<keyword evidence="10 18" id="KW-1133">Transmembrane helix</keyword>
<dbReference type="CDD" id="cd14558">
    <property type="entry name" value="R-PTP-C-2"/>
    <property type="match status" value="1"/>
</dbReference>
<dbReference type="CDD" id="cd00063">
    <property type="entry name" value="FN3"/>
    <property type="match status" value="1"/>
</dbReference>
<organism evidence="21 22">
    <name type="scientific">Mola mola</name>
    <name type="common">Ocean sunfish</name>
    <name type="synonym">Tetraodon mola</name>
    <dbReference type="NCBI Taxonomy" id="94237"/>
    <lineage>
        <taxon>Eukaryota</taxon>
        <taxon>Metazoa</taxon>
        <taxon>Chordata</taxon>
        <taxon>Craniata</taxon>
        <taxon>Vertebrata</taxon>
        <taxon>Euteleostomi</taxon>
        <taxon>Actinopterygii</taxon>
        <taxon>Neopterygii</taxon>
        <taxon>Teleostei</taxon>
        <taxon>Neoteleostei</taxon>
        <taxon>Acanthomorphata</taxon>
        <taxon>Eupercaria</taxon>
        <taxon>Tetraodontiformes</taxon>
        <taxon>Molidae</taxon>
        <taxon>Mola</taxon>
    </lineage>
</organism>
<dbReference type="InterPro" id="IPR016130">
    <property type="entry name" value="Tyr_Pase_AS"/>
</dbReference>
<feature type="region of interest" description="Disordered" evidence="17">
    <location>
        <begin position="814"/>
        <end position="839"/>
    </location>
</feature>
<dbReference type="PANTHER" id="PTHR19134">
    <property type="entry name" value="RECEPTOR-TYPE TYROSINE-PROTEIN PHOSPHATASE"/>
    <property type="match status" value="1"/>
</dbReference>
<evidence type="ECO:0000256" key="13">
    <source>
        <dbReference type="ARBA" id="ARBA00051722"/>
    </source>
</evidence>
<dbReference type="Ensembl" id="ENSMMOT00000009343.1">
    <property type="protein sequence ID" value="ENSMMOP00000009180.1"/>
    <property type="gene ID" value="ENSMMOG00000007098.1"/>
</dbReference>
<keyword evidence="3" id="KW-1003">Cell membrane</keyword>
<evidence type="ECO:0000256" key="8">
    <source>
        <dbReference type="ARBA" id="ARBA00022801"/>
    </source>
</evidence>
<evidence type="ECO:0000256" key="14">
    <source>
        <dbReference type="ARBA" id="ARBA00061377"/>
    </source>
</evidence>
<dbReference type="GO" id="GO:0004725">
    <property type="term" value="F:protein tyrosine phosphatase activity"/>
    <property type="evidence" value="ECO:0007669"/>
    <property type="project" value="UniProtKB-EC"/>
</dbReference>
<dbReference type="PROSITE" id="PS00383">
    <property type="entry name" value="TYR_PHOSPHATASE_1"/>
    <property type="match status" value="2"/>
</dbReference>
<evidence type="ECO:0000256" key="11">
    <source>
        <dbReference type="ARBA" id="ARBA00023136"/>
    </source>
</evidence>
<keyword evidence="5 18" id="KW-0812">Transmembrane</keyword>
<comment type="subcellular location">
    <subcellularLocation>
        <location evidence="1">Cell membrane</location>
        <topology evidence="1">Single-pass type I membrane protein</topology>
    </subcellularLocation>
</comment>
<dbReference type="EC" id="3.1.3.48" evidence="2"/>
<accession>A0A3Q4AWI8</accession>
<dbReference type="Pfam" id="PF00102">
    <property type="entry name" value="Y_phosphatase"/>
    <property type="match status" value="2"/>
</dbReference>
<keyword evidence="11 18" id="KW-0472">Membrane</keyword>
<evidence type="ECO:0000256" key="4">
    <source>
        <dbReference type="ARBA" id="ARBA00022553"/>
    </source>
</evidence>
<feature type="compositionally biased region" description="Acidic residues" evidence="17">
    <location>
        <begin position="822"/>
        <end position="837"/>
    </location>
</feature>
<dbReference type="InterPro" id="IPR050348">
    <property type="entry name" value="Protein-Tyr_Phosphatase"/>
</dbReference>
<dbReference type="InterPro" id="IPR036116">
    <property type="entry name" value="FN3_sf"/>
</dbReference>
<name>A0A3Q4AWI8_MOLML</name>
<evidence type="ECO:0000256" key="17">
    <source>
        <dbReference type="SAM" id="MobiDB-lite"/>
    </source>
</evidence>
<evidence type="ECO:0000256" key="9">
    <source>
        <dbReference type="ARBA" id="ARBA00022912"/>
    </source>
</evidence>
<evidence type="ECO:0000313" key="21">
    <source>
        <dbReference type="Ensembl" id="ENSMMOP00000009180.1"/>
    </source>
</evidence>
<dbReference type="SUPFAM" id="SSF49265">
    <property type="entry name" value="Fibronectin type III"/>
    <property type="match status" value="1"/>
</dbReference>
<dbReference type="InterPro" id="IPR003595">
    <property type="entry name" value="Tyr_Pase_cat"/>
</dbReference>
<evidence type="ECO:0000256" key="7">
    <source>
        <dbReference type="ARBA" id="ARBA00022737"/>
    </source>
</evidence>
<evidence type="ECO:0000256" key="16">
    <source>
        <dbReference type="ARBA" id="ARBA00078812"/>
    </source>
</evidence>
<dbReference type="Gene3D" id="3.90.190.10">
    <property type="entry name" value="Protein tyrosine phosphatase superfamily"/>
    <property type="match status" value="2"/>
</dbReference>
<keyword evidence="8" id="KW-0378">Hydrolase</keyword>
<evidence type="ECO:0000256" key="2">
    <source>
        <dbReference type="ARBA" id="ARBA00013064"/>
    </source>
</evidence>
<evidence type="ECO:0000259" key="20">
    <source>
        <dbReference type="PROSITE" id="PS50056"/>
    </source>
</evidence>
<evidence type="ECO:0000256" key="10">
    <source>
        <dbReference type="ARBA" id="ARBA00022989"/>
    </source>
</evidence>
<dbReference type="FunFam" id="3.90.190.10:FF:000042">
    <property type="entry name" value="receptor-type tyrosine-protein phosphatase C isoform X1"/>
    <property type="match status" value="1"/>
</dbReference>
<dbReference type="PROSITE" id="PS50056">
    <property type="entry name" value="TYR_PHOSPHATASE_2"/>
    <property type="match status" value="2"/>
</dbReference>
<feature type="compositionally biased region" description="Acidic residues" evidence="17">
    <location>
        <begin position="1102"/>
        <end position="1114"/>
    </location>
</feature>
<dbReference type="InterPro" id="IPR003961">
    <property type="entry name" value="FN3_dom"/>
</dbReference>
<comment type="catalytic activity">
    <reaction evidence="13">
        <text>O-phospho-L-tyrosyl-[protein] + H2O = L-tyrosyl-[protein] + phosphate</text>
        <dbReference type="Rhea" id="RHEA:10684"/>
        <dbReference type="Rhea" id="RHEA-COMP:10136"/>
        <dbReference type="Rhea" id="RHEA-COMP:20101"/>
        <dbReference type="ChEBI" id="CHEBI:15377"/>
        <dbReference type="ChEBI" id="CHEBI:43474"/>
        <dbReference type="ChEBI" id="CHEBI:46858"/>
        <dbReference type="ChEBI" id="CHEBI:61978"/>
        <dbReference type="EC" id="3.1.3.48"/>
    </reaction>
</comment>
<dbReference type="PRINTS" id="PR00700">
    <property type="entry name" value="PRTYPHPHTASE"/>
</dbReference>
<dbReference type="Proteomes" id="UP000261620">
    <property type="component" value="Unplaced"/>
</dbReference>
<protein>
    <recommendedName>
        <fullName evidence="15">Receptor-type tyrosine-protein phosphatase C</fullName>
        <ecNumber evidence="2">3.1.3.48</ecNumber>
    </recommendedName>
    <alternativeName>
        <fullName evidence="16">Leukocyte common antigen</fullName>
    </alternativeName>
</protein>
<feature type="compositionally biased region" description="Polar residues" evidence="17">
    <location>
        <begin position="1115"/>
        <end position="1127"/>
    </location>
</feature>
<dbReference type="InterPro" id="IPR000242">
    <property type="entry name" value="PTP_cat"/>
</dbReference>